<keyword evidence="1" id="KW-1133">Transmembrane helix</keyword>
<sequence>MSQKDQGQARRLNRSNLSLTRSFLFVPRYQGRLVHDLRKGETSTYCALSVLYLSSPPGLHIIFGYARRASHLSIRHSPLLVVLLSYSLPLLVPMTQTTGATATNATTVAAASTVISSFLIKRTMGRSV</sequence>
<dbReference type="EMBL" id="JPKZ01002350">
    <property type="protein sequence ID" value="KHN77233.1"/>
    <property type="molecule type" value="Genomic_DNA"/>
</dbReference>
<feature type="transmembrane region" description="Helical" evidence="1">
    <location>
        <begin position="102"/>
        <end position="120"/>
    </location>
</feature>
<organism evidence="2 3">
    <name type="scientific">Toxocara canis</name>
    <name type="common">Canine roundworm</name>
    <dbReference type="NCBI Taxonomy" id="6265"/>
    <lineage>
        <taxon>Eukaryota</taxon>
        <taxon>Metazoa</taxon>
        <taxon>Ecdysozoa</taxon>
        <taxon>Nematoda</taxon>
        <taxon>Chromadorea</taxon>
        <taxon>Rhabditida</taxon>
        <taxon>Spirurina</taxon>
        <taxon>Ascaridomorpha</taxon>
        <taxon>Ascaridoidea</taxon>
        <taxon>Toxocaridae</taxon>
        <taxon>Toxocara</taxon>
    </lineage>
</organism>
<keyword evidence="1" id="KW-0812">Transmembrane</keyword>
<keyword evidence="1" id="KW-0472">Membrane</keyword>
<evidence type="ECO:0000256" key="1">
    <source>
        <dbReference type="SAM" id="Phobius"/>
    </source>
</evidence>
<comment type="caution">
    <text evidence="2">The sequence shown here is derived from an EMBL/GenBank/DDBJ whole genome shotgun (WGS) entry which is preliminary data.</text>
</comment>
<reference evidence="2 3" key="1">
    <citation type="submission" date="2014-11" db="EMBL/GenBank/DDBJ databases">
        <title>Genetic blueprint of the zoonotic pathogen Toxocara canis.</title>
        <authorList>
            <person name="Zhu X.-Q."/>
            <person name="Korhonen P.K."/>
            <person name="Cai H."/>
            <person name="Young N.D."/>
            <person name="Nejsum P."/>
            <person name="von Samson-Himmelstjerna G."/>
            <person name="Boag P.R."/>
            <person name="Tan P."/>
            <person name="Li Q."/>
            <person name="Min J."/>
            <person name="Yang Y."/>
            <person name="Wang X."/>
            <person name="Fang X."/>
            <person name="Hall R.S."/>
            <person name="Hofmann A."/>
            <person name="Sternberg P.W."/>
            <person name="Jex A.R."/>
            <person name="Gasser R.B."/>
        </authorList>
    </citation>
    <scope>NUCLEOTIDE SEQUENCE [LARGE SCALE GENOMIC DNA]</scope>
    <source>
        <strain evidence="2">PN_DK_2014</strain>
    </source>
</reference>
<evidence type="ECO:0000313" key="3">
    <source>
        <dbReference type="Proteomes" id="UP000031036"/>
    </source>
</evidence>
<evidence type="ECO:0000313" key="2">
    <source>
        <dbReference type="EMBL" id="KHN77233.1"/>
    </source>
</evidence>
<dbReference type="AlphaFoldDB" id="A0A0B2V6S8"/>
<feature type="transmembrane region" description="Helical" evidence="1">
    <location>
        <begin position="78"/>
        <end position="96"/>
    </location>
</feature>
<gene>
    <name evidence="2" type="ORF">Tcan_10947</name>
</gene>
<accession>A0A0B2V6S8</accession>
<proteinExistence type="predicted"/>
<keyword evidence="3" id="KW-1185">Reference proteome</keyword>
<name>A0A0B2V6S8_TOXCA</name>
<protein>
    <submittedName>
        <fullName evidence="2">Uncharacterized protein</fullName>
    </submittedName>
</protein>
<dbReference type="Proteomes" id="UP000031036">
    <property type="component" value="Unassembled WGS sequence"/>
</dbReference>